<gene>
    <name evidence="1" type="ORF">EKG83_18495</name>
</gene>
<evidence type="ECO:0000313" key="1">
    <source>
        <dbReference type="EMBL" id="QFZ19168.1"/>
    </source>
</evidence>
<keyword evidence="2" id="KW-1185">Reference proteome</keyword>
<dbReference type="Pfam" id="PF11578">
    <property type="entry name" value="DUF3237"/>
    <property type="match status" value="1"/>
</dbReference>
<dbReference type="EMBL" id="CP034550">
    <property type="protein sequence ID" value="QFZ19168.1"/>
    <property type="molecule type" value="Genomic_DNA"/>
</dbReference>
<sequence>MTNPALELEPVVRLEVLVGAPVDAGVTPAGHLRVIPITGGTAKGPLVTGEVLPIGADWNVVRPDGVATVSAKYLIRTGDGAVLTVTNEGTLGPRAVTSPRIGAPAEGPYAWLNDAVLVGTLVPLLVNGRLTGVSLEFHRVLSA</sequence>
<dbReference type="PANTHER" id="PTHR37315:SF1">
    <property type="entry name" value="UPF0311 PROTEIN BLR7842"/>
    <property type="match status" value="1"/>
</dbReference>
<accession>A0A5Q0GZ07</accession>
<name>A0A5Q0GZ07_SACSY</name>
<organism evidence="1 2">
    <name type="scientific">Saccharothrix syringae</name>
    <name type="common">Nocardiopsis syringae</name>
    <dbReference type="NCBI Taxonomy" id="103733"/>
    <lineage>
        <taxon>Bacteria</taxon>
        <taxon>Bacillati</taxon>
        <taxon>Actinomycetota</taxon>
        <taxon>Actinomycetes</taxon>
        <taxon>Pseudonocardiales</taxon>
        <taxon>Pseudonocardiaceae</taxon>
        <taxon>Saccharothrix</taxon>
    </lineage>
</organism>
<dbReference type="KEGG" id="ssyi:EKG83_18495"/>
<dbReference type="RefSeq" id="WP_033434159.1">
    <property type="nucleotide sequence ID" value="NZ_CP034550.1"/>
</dbReference>
<dbReference type="OrthoDB" id="3368702at2"/>
<dbReference type="PANTHER" id="PTHR37315">
    <property type="entry name" value="UPF0311 PROTEIN BLR7842"/>
    <property type="match status" value="1"/>
</dbReference>
<proteinExistence type="predicted"/>
<dbReference type="Gene3D" id="2.40.160.20">
    <property type="match status" value="1"/>
</dbReference>
<dbReference type="InterPro" id="IPR020915">
    <property type="entry name" value="UPF0311"/>
</dbReference>
<dbReference type="Proteomes" id="UP000325787">
    <property type="component" value="Chromosome"/>
</dbReference>
<dbReference type="AlphaFoldDB" id="A0A5Q0GZ07"/>
<evidence type="ECO:0000313" key="2">
    <source>
        <dbReference type="Proteomes" id="UP000325787"/>
    </source>
</evidence>
<reference evidence="2" key="1">
    <citation type="journal article" date="2021" name="Curr. Microbiol.">
        <title>Complete genome of nocamycin-producing strain Saccharothrix syringae NRRL B-16468 reveals the biosynthetic potential for secondary metabolites.</title>
        <authorList>
            <person name="Mo X."/>
            <person name="Yang S."/>
        </authorList>
    </citation>
    <scope>NUCLEOTIDE SEQUENCE [LARGE SCALE GENOMIC DNA]</scope>
    <source>
        <strain evidence="2">ATCC 51364 / DSM 43886 / JCM 6844 / KCTC 9398 / NBRC 14523 / NRRL B-16468 / INA 2240</strain>
    </source>
</reference>
<protein>
    <submittedName>
        <fullName evidence="1">DUF3237 domain-containing protein</fullName>
    </submittedName>
</protein>